<accession>A0A443P6N8</accession>
<evidence type="ECO:0000313" key="4">
    <source>
        <dbReference type="Proteomes" id="UP000283530"/>
    </source>
</evidence>
<dbReference type="InterPro" id="IPR058580">
    <property type="entry name" value="DUF2828"/>
</dbReference>
<dbReference type="PIRSF" id="PIRSF015417">
    <property type="entry name" value="T31B5_30_vWA"/>
    <property type="match status" value="1"/>
</dbReference>
<evidence type="ECO:0000259" key="1">
    <source>
        <dbReference type="Pfam" id="PF11443"/>
    </source>
</evidence>
<dbReference type="AlphaFoldDB" id="A0A443P6N8"/>
<feature type="domain" description="DUF7788" evidence="2">
    <location>
        <begin position="216"/>
        <end position="339"/>
    </location>
</feature>
<dbReference type="InterPro" id="IPR011205">
    <property type="entry name" value="UCP015417_vWA"/>
</dbReference>
<feature type="domain" description="DUF2828" evidence="1">
    <location>
        <begin position="2"/>
        <end position="214"/>
    </location>
</feature>
<gene>
    <name evidence="3" type="ORF">CKAN_01533800</name>
</gene>
<protein>
    <submittedName>
        <fullName evidence="3">Uncharacterized protein</fullName>
    </submittedName>
</protein>
<dbReference type="Pfam" id="PF11443">
    <property type="entry name" value="DUF2828"/>
    <property type="match status" value="1"/>
</dbReference>
<dbReference type="Pfam" id="PF25043">
    <property type="entry name" value="DUF7788"/>
    <property type="match status" value="1"/>
</dbReference>
<comment type="caution">
    <text evidence="3">The sequence shown here is derived from an EMBL/GenBank/DDBJ whole genome shotgun (WGS) entry which is preliminary data.</text>
</comment>
<name>A0A443P6N8_9MAGN</name>
<dbReference type="Proteomes" id="UP000283530">
    <property type="component" value="Unassembled WGS sequence"/>
</dbReference>
<organism evidence="3 4">
    <name type="scientific">Cinnamomum micranthum f. kanehirae</name>
    <dbReference type="NCBI Taxonomy" id="337451"/>
    <lineage>
        <taxon>Eukaryota</taxon>
        <taxon>Viridiplantae</taxon>
        <taxon>Streptophyta</taxon>
        <taxon>Embryophyta</taxon>
        <taxon>Tracheophyta</taxon>
        <taxon>Spermatophyta</taxon>
        <taxon>Magnoliopsida</taxon>
        <taxon>Magnoliidae</taxon>
        <taxon>Laurales</taxon>
        <taxon>Lauraceae</taxon>
        <taxon>Cinnamomum</taxon>
    </lineage>
</organism>
<evidence type="ECO:0000313" key="3">
    <source>
        <dbReference type="EMBL" id="RWR86440.1"/>
    </source>
</evidence>
<dbReference type="PANTHER" id="PTHR31373">
    <property type="entry name" value="OS06G0652100 PROTEIN"/>
    <property type="match status" value="1"/>
</dbReference>
<dbReference type="InterPro" id="IPR056690">
    <property type="entry name" value="DUF7788"/>
</dbReference>
<dbReference type="PANTHER" id="PTHR31373:SF27">
    <property type="entry name" value="TROVE DOMAIN-CONTAINING PROTEIN"/>
    <property type="match status" value="1"/>
</dbReference>
<keyword evidence="4" id="KW-1185">Reference proteome</keyword>
<dbReference type="OrthoDB" id="1149618at2759"/>
<reference evidence="3 4" key="1">
    <citation type="journal article" date="2019" name="Nat. Plants">
        <title>Stout camphor tree genome fills gaps in understanding of flowering plant genome evolution.</title>
        <authorList>
            <person name="Chaw S.M."/>
            <person name="Liu Y.C."/>
            <person name="Wu Y.W."/>
            <person name="Wang H.Y."/>
            <person name="Lin C.I."/>
            <person name="Wu C.S."/>
            <person name="Ke H.M."/>
            <person name="Chang L.Y."/>
            <person name="Hsu C.Y."/>
            <person name="Yang H.T."/>
            <person name="Sudianto E."/>
            <person name="Hsu M.H."/>
            <person name="Wu K.P."/>
            <person name="Wang L.N."/>
            <person name="Leebens-Mack J.H."/>
            <person name="Tsai I.J."/>
        </authorList>
    </citation>
    <scope>NUCLEOTIDE SEQUENCE [LARGE SCALE GENOMIC DNA]</scope>
    <source>
        <strain evidence="4">cv. Chaw 1501</strain>
        <tissue evidence="3">Young leaves</tissue>
    </source>
</reference>
<proteinExistence type="predicted"/>
<evidence type="ECO:0000259" key="2">
    <source>
        <dbReference type="Pfam" id="PF25043"/>
    </source>
</evidence>
<dbReference type="EMBL" id="QPKB01000006">
    <property type="protein sequence ID" value="RWR86440.1"/>
    <property type="molecule type" value="Genomic_DNA"/>
</dbReference>
<sequence>MEKARELRKNHRAKMARKVVEKYNSDSNYRFPHDKISDFFAESLKSDFTKIGLAAKWCPSLNSSFDRSTLLCETIAKKVFPRESDPSYYEIKEAHYSYRIRDRLRREILVPLHKSLNLTEMSFNRWGELPYEDVASVATKPYEKLFEKHDRNRFTMFHFRVWRQKAILSTEALLPHELLSFQYDDELYVDLDIDKVTEFQWKRMVKDLSKKGKLSNCLSVCDVSESMYGKPWTGKPWTLERVPATPKRVSIALGLLTSELSEESWRRNVITFSKDQQLHRIQGKTLWEKVKSIDDTCLGHNIDFLKVFDQILDVALAAKLEEEEMVKRVFVFIDKEFYKA</sequence>